<dbReference type="InterPro" id="IPR000847">
    <property type="entry name" value="LysR_HTH_N"/>
</dbReference>
<dbReference type="InterPro" id="IPR036388">
    <property type="entry name" value="WH-like_DNA-bd_sf"/>
</dbReference>
<reference evidence="7 8" key="1">
    <citation type="submission" date="2019-10" db="EMBL/GenBank/DDBJ databases">
        <title>Cognatihalovulum marinum gen. nov. sp. nov., a new member of the family Rhodobacteraceae isolated from deep seawater of the Northwest Indian Ocean.</title>
        <authorList>
            <person name="Ruan C."/>
            <person name="Wang J."/>
            <person name="Zheng X."/>
            <person name="Song L."/>
            <person name="Zhu Y."/>
            <person name="Huang Y."/>
            <person name="Lu Z."/>
            <person name="Du W."/>
            <person name="Huang L."/>
            <person name="Dai X."/>
        </authorList>
    </citation>
    <scope>NUCLEOTIDE SEQUENCE [LARGE SCALE GENOMIC DNA]</scope>
    <source>
        <strain evidence="7 8">2CG4</strain>
    </source>
</reference>
<dbReference type="PROSITE" id="PS50931">
    <property type="entry name" value="HTH_LYSR"/>
    <property type="match status" value="1"/>
</dbReference>
<sequence length="316" mass="33777">MLPRLGLNHLALISALADAGGVSAAAARLGITQSAASHRLREAERRTGSILVTRGPAGVALTPEGQRLRAFADRVLPELARLEQEIATSAGGPRRLVRLGQATYSRYHWWPAFLEHLRGTEPDLTVDLAGAATARPLGALQQGLVDVSTIYGRPTTLRRFRWVRLATDPLVAVMAPDHPLAALPWVDTTVLGDTRVYAYPFATEPGFEWELMLGQPTEPLRDLAPMPSPEAVIDLVRAGFGISFLSRWAIEPELADGTLVARPAAPGGFGLDWFAVTRADEPEDGPAARLVRALVAWQGGRGAGLATLGFDTGAHG</sequence>
<keyword evidence="3" id="KW-0238">DNA-binding</keyword>
<feature type="chain" id="PRO_5027081915" evidence="5">
    <location>
        <begin position="20"/>
        <end position="316"/>
    </location>
</feature>
<comment type="similarity">
    <text evidence="1">Belongs to the LysR transcriptional regulatory family.</text>
</comment>
<keyword evidence="8" id="KW-1185">Reference proteome</keyword>
<keyword evidence="5" id="KW-0732">Signal</keyword>
<evidence type="ECO:0000256" key="5">
    <source>
        <dbReference type="SAM" id="SignalP"/>
    </source>
</evidence>
<evidence type="ECO:0000313" key="8">
    <source>
        <dbReference type="Proteomes" id="UP000474957"/>
    </source>
</evidence>
<dbReference type="GO" id="GO:0000976">
    <property type="term" value="F:transcription cis-regulatory region binding"/>
    <property type="evidence" value="ECO:0007669"/>
    <property type="project" value="TreeGrafter"/>
</dbReference>
<evidence type="ECO:0000256" key="4">
    <source>
        <dbReference type="ARBA" id="ARBA00023163"/>
    </source>
</evidence>
<feature type="signal peptide" evidence="5">
    <location>
        <begin position="1"/>
        <end position="19"/>
    </location>
</feature>
<evidence type="ECO:0000256" key="3">
    <source>
        <dbReference type="ARBA" id="ARBA00023125"/>
    </source>
</evidence>
<comment type="caution">
    <text evidence="7">The sequence shown here is derived from an EMBL/GenBank/DDBJ whole genome shotgun (WGS) entry which is preliminary data.</text>
</comment>
<dbReference type="Pfam" id="PF03466">
    <property type="entry name" value="LysR_substrate"/>
    <property type="match status" value="1"/>
</dbReference>
<dbReference type="PANTHER" id="PTHR30126">
    <property type="entry name" value="HTH-TYPE TRANSCRIPTIONAL REGULATOR"/>
    <property type="match status" value="1"/>
</dbReference>
<dbReference type="AlphaFoldDB" id="A0A6L5Z0W9"/>
<evidence type="ECO:0000256" key="2">
    <source>
        <dbReference type="ARBA" id="ARBA00023015"/>
    </source>
</evidence>
<name>A0A6L5Z0W9_9RHOB</name>
<dbReference type="Gene3D" id="1.10.10.10">
    <property type="entry name" value="Winged helix-like DNA-binding domain superfamily/Winged helix DNA-binding domain"/>
    <property type="match status" value="1"/>
</dbReference>
<organism evidence="7 8">
    <name type="scientific">Halovulum marinum</name>
    <dbReference type="NCBI Taxonomy" id="2662447"/>
    <lineage>
        <taxon>Bacteria</taxon>
        <taxon>Pseudomonadati</taxon>
        <taxon>Pseudomonadota</taxon>
        <taxon>Alphaproteobacteria</taxon>
        <taxon>Rhodobacterales</taxon>
        <taxon>Paracoccaceae</taxon>
        <taxon>Halovulum</taxon>
    </lineage>
</organism>
<dbReference type="PANTHER" id="PTHR30126:SF25">
    <property type="entry name" value="HTH-TYPE TRANSCRIPTIONAL REGULATOR METR"/>
    <property type="match status" value="1"/>
</dbReference>
<accession>A0A6L5Z0W9</accession>
<dbReference type="RefSeq" id="WP_154446226.1">
    <property type="nucleotide sequence ID" value="NZ_WIND01000005.1"/>
</dbReference>
<dbReference type="Pfam" id="PF00126">
    <property type="entry name" value="HTH_1"/>
    <property type="match status" value="1"/>
</dbReference>
<keyword evidence="4" id="KW-0804">Transcription</keyword>
<evidence type="ECO:0000256" key="1">
    <source>
        <dbReference type="ARBA" id="ARBA00009437"/>
    </source>
</evidence>
<proteinExistence type="inferred from homology"/>
<dbReference type="SUPFAM" id="SSF53850">
    <property type="entry name" value="Periplasmic binding protein-like II"/>
    <property type="match status" value="1"/>
</dbReference>
<dbReference type="GO" id="GO:0003700">
    <property type="term" value="F:DNA-binding transcription factor activity"/>
    <property type="evidence" value="ECO:0007669"/>
    <property type="project" value="InterPro"/>
</dbReference>
<evidence type="ECO:0000313" key="7">
    <source>
        <dbReference type="EMBL" id="MSU89740.1"/>
    </source>
</evidence>
<dbReference type="Proteomes" id="UP000474957">
    <property type="component" value="Unassembled WGS sequence"/>
</dbReference>
<dbReference type="CDD" id="cd05466">
    <property type="entry name" value="PBP2_LTTR_substrate"/>
    <property type="match status" value="1"/>
</dbReference>
<feature type="domain" description="HTH lysR-type" evidence="6">
    <location>
        <begin position="5"/>
        <end position="62"/>
    </location>
</feature>
<protein>
    <submittedName>
        <fullName evidence="7">LysR family transcriptional regulator</fullName>
    </submittedName>
</protein>
<dbReference type="InterPro" id="IPR005119">
    <property type="entry name" value="LysR_subst-bd"/>
</dbReference>
<gene>
    <name evidence="7" type="ORF">GE300_08925</name>
</gene>
<keyword evidence="2" id="KW-0805">Transcription regulation</keyword>
<evidence type="ECO:0000259" key="6">
    <source>
        <dbReference type="PROSITE" id="PS50931"/>
    </source>
</evidence>
<dbReference type="InterPro" id="IPR036390">
    <property type="entry name" value="WH_DNA-bd_sf"/>
</dbReference>
<dbReference type="EMBL" id="WIND01000005">
    <property type="protein sequence ID" value="MSU89740.1"/>
    <property type="molecule type" value="Genomic_DNA"/>
</dbReference>
<dbReference type="SUPFAM" id="SSF46785">
    <property type="entry name" value="Winged helix' DNA-binding domain"/>
    <property type="match status" value="1"/>
</dbReference>
<dbReference type="Gene3D" id="3.40.190.10">
    <property type="entry name" value="Periplasmic binding protein-like II"/>
    <property type="match status" value="2"/>
</dbReference>